<dbReference type="GO" id="GO:0006567">
    <property type="term" value="P:L-threonine catabolic process"/>
    <property type="evidence" value="ECO:0007669"/>
    <property type="project" value="TreeGrafter"/>
</dbReference>
<reference evidence="5 6" key="1">
    <citation type="submission" date="2019-10" db="EMBL/GenBank/DDBJ databases">
        <title>Draft Genome Sequence of Cytophagaceae sp. SJW1-29.</title>
        <authorList>
            <person name="Choi A."/>
        </authorList>
    </citation>
    <scope>NUCLEOTIDE SEQUENCE [LARGE SCALE GENOMIC DNA]</scope>
    <source>
        <strain evidence="5 6">SJW1-29</strain>
    </source>
</reference>
<dbReference type="InterPro" id="IPR015424">
    <property type="entry name" value="PyrdxlP-dep_Trfase"/>
</dbReference>
<proteinExistence type="inferred from homology"/>
<keyword evidence="3" id="KW-0663">Pyridoxal phosphate</keyword>
<gene>
    <name evidence="5" type="ORF">GBK04_20125</name>
</gene>
<dbReference type="GO" id="GO:0006545">
    <property type="term" value="P:glycine biosynthetic process"/>
    <property type="evidence" value="ECO:0007669"/>
    <property type="project" value="TreeGrafter"/>
</dbReference>
<comment type="similarity">
    <text evidence="2">Belongs to the threonine aldolase family.</text>
</comment>
<dbReference type="Pfam" id="PF01212">
    <property type="entry name" value="Beta_elim_lyase"/>
    <property type="match status" value="1"/>
</dbReference>
<evidence type="ECO:0000256" key="1">
    <source>
        <dbReference type="ARBA" id="ARBA00001933"/>
    </source>
</evidence>
<evidence type="ECO:0000259" key="4">
    <source>
        <dbReference type="Pfam" id="PF01212"/>
    </source>
</evidence>
<dbReference type="SUPFAM" id="SSF53383">
    <property type="entry name" value="PLP-dependent transferases"/>
    <property type="match status" value="1"/>
</dbReference>
<dbReference type="GO" id="GO:0005829">
    <property type="term" value="C:cytosol"/>
    <property type="evidence" value="ECO:0007669"/>
    <property type="project" value="TreeGrafter"/>
</dbReference>
<dbReference type="InterPro" id="IPR019546">
    <property type="entry name" value="TAT_signal_bac_arc"/>
</dbReference>
<dbReference type="NCBIfam" id="TIGR01409">
    <property type="entry name" value="TAT_signal_seq"/>
    <property type="match status" value="1"/>
</dbReference>
<dbReference type="InterPro" id="IPR001597">
    <property type="entry name" value="ArAA_b-elim_lyase/Thr_aldolase"/>
</dbReference>
<evidence type="ECO:0000256" key="3">
    <source>
        <dbReference type="ARBA" id="ARBA00022898"/>
    </source>
</evidence>
<evidence type="ECO:0000313" key="6">
    <source>
        <dbReference type="Proteomes" id="UP000479293"/>
    </source>
</evidence>
<keyword evidence="6" id="KW-1185">Reference proteome</keyword>
<dbReference type="Gene3D" id="3.40.640.10">
    <property type="entry name" value="Type I PLP-dependent aspartate aminotransferase-like (Major domain)"/>
    <property type="match status" value="1"/>
</dbReference>
<dbReference type="InterPro" id="IPR015421">
    <property type="entry name" value="PyrdxlP-dep_Trfase_major"/>
</dbReference>
<protein>
    <submittedName>
        <fullName evidence="5">Twin-arginine translocation signal domain-containing protein</fullName>
    </submittedName>
</protein>
<comment type="cofactor">
    <cofactor evidence="1">
        <name>pyridoxal 5'-phosphate</name>
        <dbReference type="ChEBI" id="CHEBI:597326"/>
    </cofactor>
</comment>
<dbReference type="PANTHER" id="PTHR48097">
    <property type="entry name" value="L-THREONINE ALDOLASE-RELATED"/>
    <property type="match status" value="1"/>
</dbReference>
<accession>A0A7C9FZ59</accession>
<dbReference type="Proteomes" id="UP000479293">
    <property type="component" value="Unassembled WGS sequence"/>
</dbReference>
<dbReference type="AlphaFoldDB" id="A0A7C9FZ59"/>
<sequence>MKSQERRDFLKKATAASLLSAMGTPGFGKVPNPIENSNDPVSFSGDGLYLSPNEYSQLLTRLTTDNAAEADNYSLGGCVEALETKFATLLGKEAAIFMPTGTLANQLALRALCHEKSSHRVIIQHESHIYNDTGDACQLLSNLNLIPLGANRATFTLDEVEEVVKRTAGGRVAARVGAISIESPVRRKMGEVFDFAEMKKIAAFAKANDIGMHLDGARLFLATPYTGVKVTDYSSLFDTVYVSLYKYFNAASGAILAGPKSLIAPMYHTRRMFGSGLPQSWPFALVAGHFAEGFPERFAKAVTQSETLIKRLATHPQFEIQRIPEGTNLFRLTIKGVPAKTLAETLKTNGVIARADSATTLLLSVNESILRRSADELEAIFVKSLNS</sequence>
<evidence type="ECO:0000313" key="5">
    <source>
        <dbReference type="EMBL" id="MPR35593.1"/>
    </source>
</evidence>
<comment type="caution">
    <text evidence="5">The sequence shown here is derived from an EMBL/GenBank/DDBJ whole genome shotgun (WGS) entry which is preliminary data.</text>
</comment>
<feature type="domain" description="Aromatic amino acid beta-eliminating lyase/threonine aldolase" evidence="4">
    <location>
        <begin position="78"/>
        <end position="314"/>
    </location>
</feature>
<evidence type="ECO:0000256" key="2">
    <source>
        <dbReference type="ARBA" id="ARBA00006966"/>
    </source>
</evidence>
<dbReference type="RefSeq" id="WP_152766254.1">
    <property type="nucleotide sequence ID" value="NZ_WHLY01000002.1"/>
</dbReference>
<dbReference type="GO" id="GO:0008732">
    <property type="term" value="F:L-allo-threonine aldolase activity"/>
    <property type="evidence" value="ECO:0007669"/>
    <property type="project" value="TreeGrafter"/>
</dbReference>
<dbReference type="EMBL" id="WHLY01000002">
    <property type="protein sequence ID" value="MPR35593.1"/>
    <property type="molecule type" value="Genomic_DNA"/>
</dbReference>
<organism evidence="5 6">
    <name type="scientific">Salmonirosea aquatica</name>
    <dbReference type="NCBI Taxonomy" id="2654236"/>
    <lineage>
        <taxon>Bacteria</taxon>
        <taxon>Pseudomonadati</taxon>
        <taxon>Bacteroidota</taxon>
        <taxon>Cytophagia</taxon>
        <taxon>Cytophagales</taxon>
        <taxon>Spirosomataceae</taxon>
        <taxon>Salmonirosea</taxon>
    </lineage>
</organism>
<dbReference type="PANTHER" id="PTHR48097:SF9">
    <property type="entry name" value="L-THREONINE ALDOLASE"/>
    <property type="match status" value="1"/>
</dbReference>
<name>A0A7C9FZ59_9BACT</name>